<dbReference type="PROSITE" id="PS50801">
    <property type="entry name" value="STAS"/>
    <property type="match status" value="1"/>
</dbReference>
<dbReference type="InterPro" id="IPR002645">
    <property type="entry name" value="STAS_dom"/>
</dbReference>
<dbReference type="SUPFAM" id="SSF52091">
    <property type="entry name" value="SpoIIaa-like"/>
    <property type="match status" value="1"/>
</dbReference>
<proteinExistence type="inferred from homology"/>
<evidence type="ECO:0000256" key="1">
    <source>
        <dbReference type="ARBA" id="ARBA00009013"/>
    </source>
</evidence>
<reference evidence="5" key="1">
    <citation type="journal article" date="2019" name="Int. J. Syst. Evol. Microbiol.">
        <title>The Global Catalogue of Microorganisms (GCM) 10K type strain sequencing project: providing services to taxonomists for standard genome sequencing and annotation.</title>
        <authorList>
            <consortium name="The Broad Institute Genomics Platform"/>
            <consortium name="The Broad Institute Genome Sequencing Center for Infectious Disease"/>
            <person name="Wu L."/>
            <person name="Ma J."/>
        </authorList>
    </citation>
    <scope>NUCLEOTIDE SEQUENCE [LARGE SCALE GENOMIC DNA]</scope>
    <source>
        <strain evidence="5">KCTC 32255</strain>
    </source>
</reference>
<sequence>MSMHTLRVDSHVFSDSVVVEAQGAVDVSTAEDLERRLRSALVASRGRRKLVLDLARVTFFGTIGLQLLIWADQECRERGVTLWVIASERAVLRPIEVAGLTGRFHITSSMPSVNEYAVAEQSQTA</sequence>
<dbReference type="PANTHER" id="PTHR33495:SF2">
    <property type="entry name" value="ANTI-SIGMA FACTOR ANTAGONIST TM_1081-RELATED"/>
    <property type="match status" value="1"/>
</dbReference>
<comment type="similarity">
    <text evidence="1 2">Belongs to the anti-sigma-factor antagonist family.</text>
</comment>
<evidence type="ECO:0000256" key="2">
    <source>
        <dbReference type="RuleBase" id="RU003749"/>
    </source>
</evidence>
<name>A0ABW2C6I7_9PSEU</name>
<dbReference type="InterPro" id="IPR003658">
    <property type="entry name" value="Anti-sigma_ant"/>
</dbReference>
<feature type="domain" description="STAS" evidence="3">
    <location>
        <begin position="6"/>
        <end position="125"/>
    </location>
</feature>
<accession>A0ABW2C6I7</accession>
<organism evidence="4 5">
    <name type="scientific">Haloechinothrix salitolerans</name>
    <dbReference type="NCBI Taxonomy" id="926830"/>
    <lineage>
        <taxon>Bacteria</taxon>
        <taxon>Bacillati</taxon>
        <taxon>Actinomycetota</taxon>
        <taxon>Actinomycetes</taxon>
        <taxon>Pseudonocardiales</taxon>
        <taxon>Pseudonocardiaceae</taxon>
        <taxon>Haloechinothrix</taxon>
    </lineage>
</organism>
<gene>
    <name evidence="4" type="ORF">ACFQGD_22540</name>
</gene>
<dbReference type="NCBIfam" id="TIGR00377">
    <property type="entry name" value="ant_ant_sig"/>
    <property type="match status" value="1"/>
</dbReference>
<dbReference type="Gene3D" id="3.30.750.24">
    <property type="entry name" value="STAS domain"/>
    <property type="match status" value="1"/>
</dbReference>
<evidence type="ECO:0000313" key="5">
    <source>
        <dbReference type="Proteomes" id="UP001596337"/>
    </source>
</evidence>
<dbReference type="CDD" id="cd07043">
    <property type="entry name" value="STAS_anti-anti-sigma_factors"/>
    <property type="match status" value="1"/>
</dbReference>
<dbReference type="Pfam" id="PF01740">
    <property type="entry name" value="STAS"/>
    <property type="match status" value="1"/>
</dbReference>
<dbReference type="PANTHER" id="PTHR33495">
    <property type="entry name" value="ANTI-SIGMA FACTOR ANTAGONIST TM_1081-RELATED-RELATED"/>
    <property type="match status" value="1"/>
</dbReference>
<evidence type="ECO:0000259" key="3">
    <source>
        <dbReference type="PROSITE" id="PS50801"/>
    </source>
</evidence>
<comment type="caution">
    <text evidence="4">The sequence shown here is derived from an EMBL/GenBank/DDBJ whole genome shotgun (WGS) entry which is preliminary data.</text>
</comment>
<dbReference type="Proteomes" id="UP001596337">
    <property type="component" value="Unassembled WGS sequence"/>
</dbReference>
<dbReference type="EMBL" id="JBHSXX010000001">
    <property type="protein sequence ID" value="MFC6869925.1"/>
    <property type="molecule type" value="Genomic_DNA"/>
</dbReference>
<dbReference type="RefSeq" id="WP_345404031.1">
    <property type="nucleotide sequence ID" value="NZ_BAABLA010000116.1"/>
</dbReference>
<protein>
    <recommendedName>
        <fullName evidence="2">Anti-sigma factor antagonist</fullName>
    </recommendedName>
</protein>
<keyword evidence="5" id="KW-1185">Reference proteome</keyword>
<evidence type="ECO:0000313" key="4">
    <source>
        <dbReference type="EMBL" id="MFC6869925.1"/>
    </source>
</evidence>
<dbReference type="InterPro" id="IPR036513">
    <property type="entry name" value="STAS_dom_sf"/>
</dbReference>